<keyword evidence="2" id="KW-0732">Signal</keyword>
<dbReference type="AlphaFoldDB" id="A0A857J6D0"/>
<organism evidence="3 4">
    <name type="scientific">Xylophilus rhododendri</name>
    <dbReference type="NCBI Taxonomy" id="2697032"/>
    <lineage>
        <taxon>Bacteria</taxon>
        <taxon>Pseudomonadati</taxon>
        <taxon>Pseudomonadota</taxon>
        <taxon>Betaproteobacteria</taxon>
        <taxon>Burkholderiales</taxon>
        <taxon>Xylophilus</taxon>
    </lineage>
</organism>
<evidence type="ECO:0000256" key="2">
    <source>
        <dbReference type="SAM" id="SignalP"/>
    </source>
</evidence>
<dbReference type="RefSeq" id="WP_160553189.1">
    <property type="nucleotide sequence ID" value="NZ_CP047650.1"/>
</dbReference>
<evidence type="ECO:0000313" key="3">
    <source>
        <dbReference type="EMBL" id="QHI99376.1"/>
    </source>
</evidence>
<feature type="signal peptide" evidence="2">
    <location>
        <begin position="1"/>
        <end position="19"/>
    </location>
</feature>
<gene>
    <name evidence="3" type="ORF">GT347_16150</name>
</gene>
<evidence type="ECO:0000313" key="4">
    <source>
        <dbReference type="Proteomes" id="UP000464787"/>
    </source>
</evidence>
<dbReference type="KEGG" id="xyk:GT347_16150"/>
<dbReference type="Proteomes" id="UP000464787">
    <property type="component" value="Chromosome"/>
</dbReference>
<proteinExistence type="predicted"/>
<dbReference type="EMBL" id="CP047650">
    <property type="protein sequence ID" value="QHI99376.1"/>
    <property type="molecule type" value="Genomic_DNA"/>
</dbReference>
<reference evidence="3 4" key="1">
    <citation type="submission" date="2020-01" db="EMBL/GenBank/DDBJ databases">
        <title>Genome sequencing of strain KACC 21265.</title>
        <authorList>
            <person name="Heo J."/>
            <person name="Kim S.-J."/>
            <person name="Kim J.-S."/>
            <person name="Hong S.-B."/>
            <person name="Kwon S.-W."/>
        </authorList>
    </citation>
    <scope>NUCLEOTIDE SEQUENCE [LARGE SCALE GENOMIC DNA]</scope>
    <source>
        <strain evidence="3 4">KACC 21265</strain>
    </source>
</reference>
<accession>A0A857J6D0</accession>
<feature type="region of interest" description="Disordered" evidence="1">
    <location>
        <begin position="101"/>
        <end position="121"/>
    </location>
</feature>
<evidence type="ECO:0000256" key="1">
    <source>
        <dbReference type="SAM" id="MobiDB-lite"/>
    </source>
</evidence>
<sequence>MTAARAVLLALLGMALAFAAGTWYGTGLGEDREYAKRAREDAIVDKAGQAAQLAAAKAIAANKPRNVTIRQETEREIQTRTVYADCRHSPDQMQRLNEALTGRAEPAGVSQLPGLGAAYRR</sequence>
<feature type="chain" id="PRO_5032793031" evidence="2">
    <location>
        <begin position="20"/>
        <end position="121"/>
    </location>
</feature>
<keyword evidence="4" id="KW-1185">Reference proteome</keyword>
<name>A0A857J6D0_9BURK</name>
<protein>
    <submittedName>
        <fullName evidence="3">Uncharacterized protein</fullName>
    </submittedName>
</protein>